<dbReference type="InterPro" id="IPR014757">
    <property type="entry name" value="Tscrpt_reg_IclR_C"/>
</dbReference>
<evidence type="ECO:0000256" key="5">
    <source>
        <dbReference type="ARBA" id="ARBA00058938"/>
    </source>
</evidence>
<dbReference type="PROSITE" id="PS51077">
    <property type="entry name" value="HTH_ICLR"/>
    <property type="match status" value="1"/>
</dbReference>
<dbReference type="InterPro" id="IPR005471">
    <property type="entry name" value="Tscrpt_reg_IclR_N"/>
</dbReference>
<dbReference type="AlphaFoldDB" id="A0A371P3T7"/>
<evidence type="ECO:0000256" key="2">
    <source>
        <dbReference type="ARBA" id="ARBA00023015"/>
    </source>
</evidence>
<gene>
    <name evidence="9" type="ORF">DX116_15985</name>
</gene>
<keyword evidence="3" id="KW-0238">DNA-binding</keyword>
<dbReference type="Pfam" id="PF09339">
    <property type="entry name" value="HTH_IclR"/>
    <property type="match status" value="1"/>
</dbReference>
<dbReference type="EMBL" id="QUBR01000002">
    <property type="protein sequence ID" value="REK70614.1"/>
    <property type="molecule type" value="Genomic_DNA"/>
</dbReference>
<dbReference type="InterPro" id="IPR029016">
    <property type="entry name" value="GAF-like_dom_sf"/>
</dbReference>
<dbReference type="RefSeq" id="WP_119705201.1">
    <property type="nucleotide sequence ID" value="NZ_JBHSOI010000002.1"/>
</dbReference>
<evidence type="ECO:0000256" key="6">
    <source>
        <dbReference type="ARBA" id="ARBA00070406"/>
    </source>
</evidence>
<keyword evidence="10" id="KW-1185">Reference proteome</keyword>
<evidence type="ECO:0000313" key="9">
    <source>
        <dbReference type="EMBL" id="REK70614.1"/>
    </source>
</evidence>
<evidence type="ECO:0000313" key="10">
    <source>
        <dbReference type="Proteomes" id="UP000265581"/>
    </source>
</evidence>
<feature type="domain" description="HTH iclR-type" evidence="7">
    <location>
        <begin position="5"/>
        <end position="67"/>
    </location>
</feature>
<dbReference type="PROSITE" id="PS51078">
    <property type="entry name" value="ICLR_ED"/>
    <property type="match status" value="1"/>
</dbReference>
<keyword evidence="4" id="KW-0804">Transcription</keyword>
<evidence type="ECO:0000259" key="8">
    <source>
        <dbReference type="PROSITE" id="PS51078"/>
    </source>
</evidence>
<dbReference type="Proteomes" id="UP000265581">
    <property type="component" value="Unassembled WGS sequence"/>
</dbReference>
<dbReference type="Pfam" id="PF01614">
    <property type="entry name" value="IclR_C"/>
    <property type="match status" value="1"/>
</dbReference>
<accession>A0A371P3T7</accession>
<dbReference type="GO" id="GO:0006071">
    <property type="term" value="P:glycerol metabolic process"/>
    <property type="evidence" value="ECO:0007669"/>
    <property type="project" value="UniProtKB-KW"/>
</dbReference>
<evidence type="ECO:0000256" key="3">
    <source>
        <dbReference type="ARBA" id="ARBA00023125"/>
    </source>
</evidence>
<dbReference type="PANTHER" id="PTHR30136:SF24">
    <property type="entry name" value="HTH-TYPE TRANSCRIPTIONAL REPRESSOR ALLR"/>
    <property type="match status" value="1"/>
</dbReference>
<dbReference type="InterPro" id="IPR036388">
    <property type="entry name" value="WH-like_DNA-bd_sf"/>
</dbReference>
<dbReference type="FunFam" id="1.10.10.10:FF:000056">
    <property type="entry name" value="IclR family transcriptional regulator"/>
    <property type="match status" value="1"/>
</dbReference>
<evidence type="ECO:0000256" key="1">
    <source>
        <dbReference type="ARBA" id="ARBA00022798"/>
    </source>
</evidence>
<dbReference type="GO" id="GO:0003700">
    <property type="term" value="F:DNA-binding transcription factor activity"/>
    <property type="evidence" value="ECO:0007669"/>
    <property type="project" value="TreeGrafter"/>
</dbReference>
<dbReference type="GO" id="GO:0003677">
    <property type="term" value="F:DNA binding"/>
    <property type="evidence" value="ECO:0007669"/>
    <property type="project" value="UniProtKB-KW"/>
</dbReference>
<dbReference type="SUPFAM" id="SSF55781">
    <property type="entry name" value="GAF domain-like"/>
    <property type="match status" value="1"/>
</dbReference>
<dbReference type="OrthoDB" id="7274111at2"/>
<evidence type="ECO:0000256" key="4">
    <source>
        <dbReference type="ARBA" id="ARBA00023163"/>
    </source>
</evidence>
<keyword evidence="2" id="KW-0805">Transcription regulation</keyword>
<protein>
    <recommendedName>
        <fullName evidence="6">Glycerol operon regulatory protein</fullName>
    </recommendedName>
</protein>
<comment type="function">
    <text evidence="5">May be an activator protein for the gylABX operon.</text>
</comment>
<comment type="caution">
    <text evidence="9">The sequence shown here is derived from an EMBL/GenBank/DDBJ whole genome shotgun (WGS) entry which is preliminary data.</text>
</comment>
<evidence type="ECO:0000259" key="7">
    <source>
        <dbReference type="PROSITE" id="PS51077"/>
    </source>
</evidence>
<dbReference type="PANTHER" id="PTHR30136">
    <property type="entry name" value="HELIX-TURN-HELIX TRANSCRIPTIONAL REGULATOR, ICLR FAMILY"/>
    <property type="match status" value="1"/>
</dbReference>
<dbReference type="Gene3D" id="1.10.10.10">
    <property type="entry name" value="Winged helix-like DNA-binding domain superfamily/Winged helix DNA-binding domain"/>
    <property type="match status" value="1"/>
</dbReference>
<sequence>MTRSIQSVERATAILRLLAGAAGPLRLSEVAGTLGLAKPTAFGIIRTLRDAGFVHQDQLTSDYSLGDGVRHLHRSGIDPHDLRSLATNWADALASRTRLEVLIAVPERDGARIVHHVFRPDDSEQELRIDEVLPFHATALGKVVLAFSAGIASPSPDLERYTRRTLTQRAAFDVEMSRVRERGWADEHGELTPGVGAVSVPLRGFGGLGVGAVAVSGPLERVFHTVGAPRDGIVAATASTAAAISRSLGVHA</sequence>
<dbReference type="Gene3D" id="3.30.450.40">
    <property type="match status" value="1"/>
</dbReference>
<proteinExistence type="predicted"/>
<dbReference type="SMART" id="SM00346">
    <property type="entry name" value="HTH_ICLR"/>
    <property type="match status" value="1"/>
</dbReference>
<dbReference type="InterPro" id="IPR036390">
    <property type="entry name" value="WH_DNA-bd_sf"/>
</dbReference>
<dbReference type="SUPFAM" id="SSF46785">
    <property type="entry name" value="Winged helix' DNA-binding domain"/>
    <property type="match status" value="1"/>
</dbReference>
<name>A0A371P3T7_9ACTN</name>
<organism evidence="9 10">
    <name type="scientific">Aeromicrobium endophyticum</name>
    <dbReference type="NCBI Taxonomy" id="2292704"/>
    <lineage>
        <taxon>Bacteria</taxon>
        <taxon>Bacillati</taxon>
        <taxon>Actinomycetota</taxon>
        <taxon>Actinomycetes</taxon>
        <taxon>Propionibacteriales</taxon>
        <taxon>Nocardioidaceae</taxon>
        <taxon>Aeromicrobium</taxon>
    </lineage>
</organism>
<keyword evidence="1" id="KW-0319">Glycerol metabolism</keyword>
<reference evidence="9 10" key="1">
    <citation type="submission" date="2018-08" db="EMBL/GenBank/DDBJ databases">
        <title>Aeromicrobium sp. M2KJ-4, whole genome shotgun sequence.</title>
        <authorList>
            <person name="Tuo L."/>
        </authorList>
    </citation>
    <scope>NUCLEOTIDE SEQUENCE [LARGE SCALE GENOMIC DNA]</scope>
    <source>
        <strain evidence="9 10">M2KJ-4</strain>
    </source>
</reference>
<dbReference type="InterPro" id="IPR050707">
    <property type="entry name" value="HTH_MetabolicPath_Reg"/>
</dbReference>
<dbReference type="GO" id="GO:0045892">
    <property type="term" value="P:negative regulation of DNA-templated transcription"/>
    <property type="evidence" value="ECO:0007669"/>
    <property type="project" value="TreeGrafter"/>
</dbReference>
<feature type="domain" description="IclR-ED" evidence="8">
    <location>
        <begin position="68"/>
        <end position="250"/>
    </location>
</feature>